<comment type="caution">
    <text evidence="1">The sequence shown here is derived from an EMBL/GenBank/DDBJ whole genome shotgun (WGS) entry which is preliminary data.</text>
</comment>
<dbReference type="Proteomes" id="UP000814033">
    <property type="component" value="Unassembled WGS sequence"/>
</dbReference>
<evidence type="ECO:0000313" key="1">
    <source>
        <dbReference type="EMBL" id="KAI0042913.1"/>
    </source>
</evidence>
<accession>A0ACB8RFP9</accession>
<proteinExistence type="predicted"/>
<evidence type="ECO:0000313" key="2">
    <source>
        <dbReference type="Proteomes" id="UP000814033"/>
    </source>
</evidence>
<organism evidence="1 2">
    <name type="scientific">Auriscalpium vulgare</name>
    <dbReference type="NCBI Taxonomy" id="40419"/>
    <lineage>
        <taxon>Eukaryota</taxon>
        <taxon>Fungi</taxon>
        <taxon>Dikarya</taxon>
        <taxon>Basidiomycota</taxon>
        <taxon>Agaricomycotina</taxon>
        <taxon>Agaricomycetes</taxon>
        <taxon>Russulales</taxon>
        <taxon>Auriscalpiaceae</taxon>
        <taxon>Auriscalpium</taxon>
    </lineage>
</organism>
<protein>
    <submittedName>
        <fullName evidence="1">Uncharacterized protein</fullName>
    </submittedName>
</protein>
<reference evidence="1" key="2">
    <citation type="journal article" date="2022" name="New Phytol.">
        <title>Evolutionary transition to the ectomycorrhizal habit in the genomes of a hyperdiverse lineage of mushroom-forming fungi.</title>
        <authorList>
            <person name="Looney B."/>
            <person name="Miyauchi S."/>
            <person name="Morin E."/>
            <person name="Drula E."/>
            <person name="Courty P.E."/>
            <person name="Kohler A."/>
            <person name="Kuo A."/>
            <person name="LaButti K."/>
            <person name="Pangilinan J."/>
            <person name="Lipzen A."/>
            <person name="Riley R."/>
            <person name="Andreopoulos W."/>
            <person name="He G."/>
            <person name="Johnson J."/>
            <person name="Nolan M."/>
            <person name="Tritt A."/>
            <person name="Barry K.W."/>
            <person name="Grigoriev I.V."/>
            <person name="Nagy L.G."/>
            <person name="Hibbett D."/>
            <person name="Henrissat B."/>
            <person name="Matheny P.B."/>
            <person name="Labbe J."/>
            <person name="Martin F.M."/>
        </authorList>
    </citation>
    <scope>NUCLEOTIDE SEQUENCE</scope>
    <source>
        <strain evidence="1">FP105234-sp</strain>
    </source>
</reference>
<reference evidence="1" key="1">
    <citation type="submission" date="2021-02" db="EMBL/GenBank/DDBJ databases">
        <authorList>
            <consortium name="DOE Joint Genome Institute"/>
            <person name="Ahrendt S."/>
            <person name="Looney B.P."/>
            <person name="Miyauchi S."/>
            <person name="Morin E."/>
            <person name="Drula E."/>
            <person name="Courty P.E."/>
            <person name="Chicoki N."/>
            <person name="Fauchery L."/>
            <person name="Kohler A."/>
            <person name="Kuo A."/>
            <person name="Labutti K."/>
            <person name="Pangilinan J."/>
            <person name="Lipzen A."/>
            <person name="Riley R."/>
            <person name="Andreopoulos W."/>
            <person name="He G."/>
            <person name="Johnson J."/>
            <person name="Barry K.W."/>
            <person name="Grigoriev I.V."/>
            <person name="Nagy L."/>
            <person name="Hibbett D."/>
            <person name="Henrissat B."/>
            <person name="Matheny P.B."/>
            <person name="Labbe J."/>
            <person name="Martin F."/>
        </authorList>
    </citation>
    <scope>NUCLEOTIDE SEQUENCE</scope>
    <source>
        <strain evidence="1">FP105234-sp</strain>
    </source>
</reference>
<name>A0ACB8RFP9_9AGAM</name>
<dbReference type="EMBL" id="MU276041">
    <property type="protein sequence ID" value="KAI0042913.1"/>
    <property type="molecule type" value="Genomic_DNA"/>
</dbReference>
<gene>
    <name evidence="1" type="ORF">FA95DRAFT_1499394</name>
</gene>
<keyword evidence="2" id="KW-1185">Reference proteome</keyword>
<sequence length="450" mass="51524">MAPGSRHEGLDDFFGAINWRKTISLGKPFPCDYVVQRSSLAPGNQLVRSFKEAVPALADQRKVFEESSATIPEAIRKRWLAMVVAWEADHTCPNPYSEPEFVSTLGDIRLELAQEEAAEMDRGVMSLHELSASVFLSVGLELEDLQRVLRVRAKKSDSKTPAGRLALQEKRNSLQHRIRSWQGVQKIYMPAPATNAANNTPPGSAPTGTQPRRRDEPLYLPSAIPESLWSQGFVSGLGDKYRRLRVAQAEDALHHIRRQIRLRSGLIHYKHIFVDGPGQNSNTRARNQISRLQERIHKYASEYRVARAALPLVWPDGAWRHRLLELKDEHLRPPRDEEKLAANLRTRGELLGDGHREQLWIWRAMPHEARDIPGQPEDISEDEVHEGLRVDWMKARARVRRWDEEIQHLLQEMPRAVRFLHHKAEWWNSQVGRRLDAPADIQDGLDAYAA</sequence>